<gene>
    <name evidence="2" type="ORF">Micbo1qcDRAFT_155535</name>
</gene>
<dbReference type="AlphaFoldDB" id="A0A136JI72"/>
<dbReference type="EMBL" id="KQ964245">
    <property type="protein sequence ID" value="KXJ96854.1"/>
    <property type="molecule type" value="Genomic_DNA"/>
</dbReference>
<evidence type="ECO:0000313" key="2">
    <source>
        <dbReference type="EMBL" id="KXJ96854.1"/>
    </source>
</evidence>
<reference evidence="3" key="1">
    <citation type="submission" date="2016-02" db="EMBL/GenBank/DDBJ databases">
        <title>Draft genome sequence of Microdochium bolleyi, a fungal endophyte of beachgrass.</title>
        <authorList>
            <consortium name="DOE Joint Genome Institute"/>
            <person name="David A.S."/>
            <person name="May G."/>
            <person name="Haridas S."/>
            <person name="Lim J."/>
            <person name="Wang M."/>
            <person name="Labutti K."/>
            <person name="Lipzen A."/>
            <person name="Barry K."/>
            <person name="Grigoriev I.V."/>
        </authorList>
    </citation>
    <scope>NUCLEOTIDE SEQUENCE [LARGE SCALE GENOMIC DNA]</scope>
    <source>
        <strain evidence="3">J235TASD1</strain>
    </source>
</reference>
<name>A0A136JI72_9PEZI</name>
<organism evidence="2 3">
    <name type="scientific">Microdochium bolleyi</name>
    <dbReference type="NCBI Taxonomy" id="196109"/>
    <lineage>
        <taxon>Eukaryota</taxon>
        <taxon>Fungi</taxon>
        <taxon>Dikarya</taxon>
        <taxon>Ascomycota</taxon>
        <taxon>Pezizomycotina</taxon>
        <taxon>Sordariomycetes</taxon>
        <taxon>Xylariomycetidae</taxon>
        <taxon>Xylariales</taxon>
        <taxon>Microdochiaceae</taxon>
        <taxon>Microdochium</taxon>
    </lineage>
</organism>
<accession>A0A136JI72</accession>
<feature type="region of interest" description="Disordered" evidence="1">
    <location>
        <begin position="72"/>
        <end position="103"/>
    </location>
</feature>
<sequence>MAGSPVAARGSATPLRAVLGVVGAEVADAPLLFGAEVGCPLGGRVAGPAYAQVAGAELDDYDILVGAEARGRAESRRGRRTGGCEGCADSRGDGAASDGGEGAMWQRRASARGHGGVGEQCCETRPGVGCPVHILRVSRCEQS</sequence>
<evidence type="ECO:0000313" key="3">
    <source>
        <dbReference type="Proteomes" id="UP000070501"/>
    </source>
</evidence>
<keyword evidence="3" id="KW-1185">Reference proteome</keyword>
<protein>
    <submittedName>
        <fullName evidence="2">Uncharacterized protein</fullName>
    </submittedName>
</protein>
<evidence type="ECO:0000256" key="1">
    <source>
        <dbReference type="SAM" id="MobiDB-lite"/>
    </source>
</evidence>
<feature type="compositionally biased region" description="Low complexity" evidence="1">
    <location>
        <begin position="86"/>
        <end position="96"/>
    </location>
</feature>
<feature type="non-terminal residue" evidence="2">
    <location>
        <position position="143"/>
    </location>
</feature>
<dbReference type="InParanoid" id="A0A136JI72"/>
<proteinExistence type="predicted"/>
<dbReference type="Proteomes" id="UP000070501">
    <property type="component" value="Unassembled WGS sequence"/>
</dbReference>